<name>A0A654LX50_9ARCH</name>
<keyword evidence="1" id="KW-0472">Membrane</keyword>
<keyword evidence="1" id="KW-1133">Transmembrane helix</keyword>
<keyword evidence="1" id="KW-0812">Transmembrane</keyword>
<feature type="transmembrane region" description="Helical" evidence="1">
    <location>
        <begin position="147"/>
        <end position="164"/>
    </location>
</feature>
<organism evidence="2 3">
    <name type="scientific">Candidatus Nitrosocosmicus oleophilus</name>
    <dbReference type="NCBI Taxonomy" id="1353260"/>
    <lineage>
        <taxon>Archaea</taxon>
        <taxon>Nitrososphaerota</taxon>
        <taxon>Nitrososphaeria</taxon>
        <taxon>Nitrososphaerales</taxon>
        <taxon>Nitrososphaeraceae</taxon>
        <taxon>Candidatus Nitrosocosmicus</taxon>
    </lineage>
</organism>
<evidence type="ECO:0000313" key="3">
    <source>
        <dbReference type="Proteomes" id="UP000058925"/>
    </source>
</evidence>
<feature type="transmembrane region" description="Helical" evidence="1">
    <location>
        <begin position="29"/>
        <end position="47"/>
    </location>
</feature>
<dbReference type="EMBL" id="CP012850">
    <property type="protein sequence ID" value="ALI35775.1"/>
    <property type="molecule type" value="Genomic_DNA"/>
</dbReference>
<reference evidence="3" key="1">
    <citation type="submission" date="2015-10" db="EMBL/GenBank/DDBJ databases">
        <title>Niche specialization of a soil ammonia-oxidizing archaeon, Candidatus Nitrosocosmicus oleophilus.</title>
        <authorList>
            <person name="Jung M.-Y."/>
            <person name="Rhee S.-K."/>
        </authorList>
    </citation>
    <scope>NUCLEOTIDE SEQUENCE [LARGE SCALE GENOMIC DNA]</scope>
    <source>
        <strain evidence="3">MY3</strain>
    </source>
</reference>
<evidence type="ECO:0000256" key="1">
    <source>
        <dbReference type="SAM" id="Phobius"/>
    </source>
</evidence>
<evidence type="ECO:0000313" key="2">
    <source>
        <dbReference type="EMBL" id="ALI35775.1"/>
    </source>
</evidence>
<protein>
    <submittedName>
        <fullName evidence="2">Uncharacterized protein</fullName>
    </submittedName>
</protein>
<keyword evidence="3" id="KW-1185">Reference proteome</keyword>
<dbReference type="KEGG" id="taa:NMY3_01572"/>
<gene>
    <name evidence="2" type="ORF">NMY3_01572</name>
</gene>
<dbReference type="Proteomes" id="UP000058925">
    <property type="component" value="Chromosome"/>
</dbReference>
<proteinExistence type="predicted"/>
<feature type="transmembrane region" description="Helical" evidence="1">
    <location>
        <begin position="53"/>
        <end position="74"/>
    </location>
</feature>
<sequence length="165" mass="19318">MNQLLHYLIKAHEMDWDIKKSLEDNASKLILTSGIIIPIFFGLVLISDRSLDVVQIFFLLSVIFFGMMSIRYAINLIKPTSFPNIVDINKFIDSPTGELDNLSISKFENKDEKEFEDRVIQIYIKMIDFNKNENNRLAIIINKSFKCLKFSLLFIFLFVLSIFFF</sequence>
<accession>A0A654LX50</accession>
<dbReference type="AlphaFoldDB" id="A0A654LX50"/>